<keyword evidence="4" id="KW-1185">Reference proteome</keyword>
<evidence type="ECO:0000313" key="4">
    <source>
        <dbReference type="Proteomes" id="UP001231518"/>
    </source>
</evidence>
<feature type="region of interest" description="Disordered" evidence="2">
    <location>
        <begin position="234"/>
        <end position="280"/>
    </location>
</feature>
<gene>
    <name evidence="3" type="ORF">PYW07_006595</name>
</gene>
<accession>A0AAD8DXS8</accession>
<dbReference type="InterPro" id="IPR036397">
    <property type="entry name" value="RNaseH_sf"/>
</dbReference>
<dbReference type="Proteomes" id="UP001231518">
    <property type="component" value="Chromosome 19"/>
</dbReference>
<sequence>MYLKAIKKYRDEGRPIVFTDESYVHSSHTKGKTWSDDSAKGLKRPISKGDYHDDMNFVNYEKWLQTQLIPNLSPNSVVVIDNAPYHNKLLNPAPSSNAKKAMMESWSKESIDRQWNDLARKLNAFGSGSSKTGDRWKKYWADLKHKSKSRLAKRRQDALGTGGGPSTQEDLSEVDKKVLAIIGDQAVYGDSQHRVPVFNIQSEEPVLPTGRPDDMVVSEVVITDTFDPLHVASSVEGQMETSSQEPEPHQIAVESPVSQPARSRSRRSRNRPSLSSNTAARSRIDPEWVMELERSRVQVENKLAEANLKMAEAAVMTAEANLKIAEASRINAETSRQQVEIMREFSSVVAQLSSALAAKNSH</sequence>
<feature type="coiled-coil region" evidence="1">
    <location>
        <begin position="289"/>
        <end position="328"/>
    </location>
</feature>
<feature type="region of interest" description="Disordered" evidence="2">
    <location>
        <begin position="151"/>
        <end position="171"/>
    </location>
</feature>
<dbReference type="EMBL" id="JARGEI010000007">
    <property type="protein sequence ID" value="KAJ8728899.1"/>
    <property type="molecule type" value="Genomic_DNA"/>
</dbReference>
<dbReference type="AlphaFoldDB" id="A0AAD8DXS8"/>
<evidence type="ECO:0000313" key="3">
    <source>
        <dbReference type="EMBL" id="KAJ8728899.1"/>
    </source>
</evidence>
<feature type="compositionally biased region" description="Polar residues" evidence="2">
    <location>
        <begin position="235"/>
        <end position="245"/>
    </location>
</feature>
<name>A0AAD8DXS8_MYTSE</name>
<evidence type="ECO:0008006" key="5">
    <source>
        <dbReference type="Google" id="ProtNLM"/>
    </source>
</evidence>
<dbReference type="PANTHER" id="PTHR33939">
    <property type="entry name" value="PROTEIN CBG22215"/>
    <property type="match status" value="1"/>
</dbReference>
<comment type="caution">
    <text evidence="3">The sequence shown here is derived from an EMBL/GenBank/DDBJ whole genome shotgun (WGS) entry which is preliminary data.</text>
</comment>
<dbReference type="GO" id="GO:0003676">
    <property type="term" value="F:nucleic acid binding"/>
    <property type="evidence" value="ECO:0007669"/>
    <property type="project" value="InterPro"/>
</dbReference>
<proteinExistence type="predicted"/>
<keyword evidence="1" id="KW-0175">Coiled coil</keyword>
<protein>
    <recommendedName>
        <fullName evidence="5">Regulatory protein zeste</fullName>
    </recommendedName>
</protein>
<dbReference type="PANTHER" id="PTHR33939:SF1">
    <property type="entry name" value="DUF4371 DOMAIN-CONTAINING PROTEIN"/>
    <property type="match status" value="1"/>
</dbReference>
<organism evidence="3 4">
    <name type="scientific">Mythimna separata</name>
    <name type="common">Oriental armyworm</name>
    <name type="synonym">Pseudaletia separata</name>
    <dbReference type="NCBI Taxonomy" id="271217"/>
    <lineage>
        <taxon>Eukaryota</taxon>
        <taxon>Metazoa</taxon>
        <taxon>Ecdysozoa</taxon>
        <taxon>Arthropoda</taxon>
        <taxon>Hexapoda</taxon>
        <taxon>Insecta</taxon>
        <taxon>Pterygota</taxon>
        <taxon>Neoptera</taxon>
        <taxon>Endopterygota</taxon>
        <taxon>Lepidoptera</taxon>
        <taxon>Glossata</taxon>
        <taxon>Ditrysia</taxon>
        <taxon>Noctuoidea</taxon>
        <taxon>Noctuidae</taxon>
        <taxon>Noctuinae</taxon>
        <taxon>Hadenini</taxon>
        <taxon>Mythimna</taxon>
    </lineage>
</organism>
<evidence type="ECO:0000256" key="1">
    <source>
        <dbReference type="SAM" id="Coils"/>
    </source>
</evidence>
<evidence type="ECO:0000256" key="2">
    <source>
        <dbReference type="SAM" id="MobiDB-lite"/>
    </source>
</evidence>
<reference evidence="3" key="1">
    <citation type="submission" date="2023-03" db="EMBL/GenBank/DDBJ databases">
        <title>Chromosome-level genomes of two armyworms, Mythimna separata and Mythimna loreyi, provide insights into the biosynthesis and reception of sex pheromones.</title>
        <authorList>
            <person name="Zhao H."/>
        </authorList>
    </citation>
    <scope>NUCLEOTIDE SEQUENCE</scope>
    <source>
        <strain evidence="3">BeijingLab</strain>
        <tissue evidence="3">Pupa</tissue>
    </source>
</reference>
<dbReference type="Gene3D" id="3.30.420.10">
    <property type="entry name" value="Ribonuclease H-like superfamily/Ribonuclease H"/>
    <property type="match status" value="1"/>
</dbReference>